<evidence type="ECO:0000313" key="2">
    <source>
        <dbReference type="EMBL" id="PKR54121.1"/>
    </source>
</evidence>
<reference evidence="2 3" key="1">
    <citation type="submission" date="2017-09" db="EMBL/GenBank/DDBJ databases">
        <title>Biodiversity and function of Thalassospira species in the particle-attached aromatic-hydrocarbon-degrading consortia from the surface seawater of the South China Sea.</title>
        <authorList>
            <person name="Dong C."/>
            <person name="Liu R."/>
            <person name="Shao Z."/>
        </authorList>
    </citation>
    <scope>NUCLEOTIDE SEQUENCE [LARGE SCALE GENOMIC DNA]</scope>
    <source>
        <strain evidence="2 3">CSC1P2</strain>
    </source>
</reference>
<gene>
    <name evidence="2" type="ORF">COO20_11290</name>
</gene>
<name>A0A2N3KU89_9PROT</name>
<proteinExistence type="predicted"/>
<protein>
    <submittedName>
        <fullName evidence="2">Uncharacterized protein</fullName>
    </submittedName>
</protein>
<dbReference type="AlphaFoldDB" id="A0A2N3KU89"/>
<feature type="region of interest" description="Disordered" evidence="1">
    <location>
        <begin position="293"/>
        <end position="312"/>
    </location>
</feature>
<sequence length="312" mass="34063">MQTGEIRVQNTIIKKCGQRGMVLLMLGLLAACAQKADALKLSAHQFSLAADKAITSLDDMRTAEFAAPAQSTDAQQAEFIANLNDFTGTLTASNIPVLINPDAITIDPDVNAKWEQDMANLRSDYQRFDAIFTDIGEDDLFGIGAIHKAGPILRKLRSQLAALGQTLGTTPPVFLVRRNALVAAINKIHNDKTTSADTRTGQIRAWWQQWQQLQADEQQSYQTALQDFVSAGQLGAQLQDQISNYSKISTQSVLKDIDDGLNFVAENRELGIKQLKHKAGTMLLQTLADQEMGAGNAATKTPPFPQNKPVTQ</sequence>
<dbReference type="EMBL" id="NWTK01000006">
    <property type="protein sequence ID" value="PKR54121.1"/>
    <property type="molecule type" value="Genomic_DNA"/>
</dbReference>
<evidence type="ECO:0000313" key="3">
    <source>
        <dbReference type="Proteomes" id="UP000233597"/>
    </source>
</evidence>
<evidence type="ECO:0000256" key="1">
    <source>
        <dbReference type="SAM" id="MobiDB-lite"/>
    </source>
</evidence>
<organism evidence="2 3">
    <name type="scientific">Thalassospira marina</name>
    <dbReference type="NCBI Taxonomy" id="2048283"/>
    <lineage>
        <taxon>Bacteria</taxon>
        <taxon>Pseudomonadati</taxon>
        <taxon>Pseudomonadota</taxon>
        <taxon>Alphaproteobacteria</taxon>
        <taxon>Rhodospirillales</taxon>
        <taxon>Thalassospiraceae</taxon>
        <taxon>Thalassospira</taxon>
    </lineage>
</organism>
<dbReference type="Proteomes" id="UP000233597">
    <property type="component" value="Unassembled WGS sequence"/>
</dbReference>
<comment type="caution">
    <text evidence="2">The sequence shown here is derived from an EMBL/GenBank/DDBJ whole genome shotgun (WGS) entry which is preliminary data.</text>
</comment>
<dbReference type="PROSITE" id="PS51257">
    <property type="entry name" value="PROKAR_LIPOPROTEIN"/>
    <property type="match status" value="1"/>
</dbReference>
<accession>A0A2N3KU89</accession>